<dbReference type="GO" id="GO:0016779">
    <property type="term" value="F:nucleotidyltransferase activity"/>
    <property type="evidence" value="ECO:0007669"/>
    <property type="project" value="UniProtKB-KW"/>
</dbReference>
<dbReference type="PANTHER" id="PTHR46173">
    <property type="entry name" value="CCA TRNA NUCLEOTIDYLTRANSFERASE 1, MITOCHONDRIAL"/>
    <property type="match status" value="1"/>
</dbReference>
<name>A0A4Q9VP10_9HYPH</name>
<keyword evidence="6" id="KW-0460">Magnesium</keyword>
<evidence type="ECO:0000256" key="4">
    <source>
        <dbReference type="ARBA" id="ARBA00022695"/>
    </source>
</evidence>
<reference evidence="9 10" key="1">
    <citation type="submission" date="2019-02" db="EMBL/GenBank/DDBJ databases">
        <title>Siculibacillus lacustris gen. nov., sp. nov., a new rosette-forming bacterium isolated from a freshwater crater lake (Lake St. Ana, Romania).</title>
        <authorList>
            <person name="Felfoldi T."/>
            <person name="Marton Z."/>
            <person name="Szabo A."/>
            <person name="Mentes A."/>
            <person name="Boka K."/>
            <person name="Marialigeti K."/>
            <person name="Mathe I."/>
            <person name="Koncz M."/>
            <person name="Schumann P."/>
            <person name="Toth E."/>
        </authorList>
    </citation>
    <scope>NUCLEOTIDE SEQUENCE [LARGE SCALE GENOMIC DNA]</scope>
    <source>
        <strain evidence="9 10">SA-279</strain>
    </source>
</reference>
<organism evidence="9 10">
    <name type="scientific">Siculibacillus lacustris</name>
    <dbReference type="NCBI Taxonomy" id="1549641"/>
    <lineage>
        <taxon>Bacteria</taxon>
        <taxon>Pseudomonadati</taxon>
        <taxon>Pseudomonadota</taxon>
        <taxon>Alphaproteobacteria</taxon>
        <taxon>Hyphomicrobiales</taxon>
        <taxon>Ancalomicrobiaceae</taxon>
        <taxon>Siculibacillus</taxon>
    </lineage>
</organism>
<sequence length="324" mass="34071">MAGAAWLADPRLLRLFAAIETDTDTAWVVGGAVRNTLLDRPVVDVDVATTTLPEVVTARALAAGLKPVPTGIDHGTVTVVVEGHPFEVTTLRRDVESHGRHATVAFGRDWEADARRRDFTLNALYASLDGVVHDFVGGIADCRAGRVRFIGDAAQRIAEDRLRILRFFRFHAAYGRGGLDPAGLAATIVARDGLAGLSAERIGQETLKLVVAVGAPATLATMSDVGLAQRLLGRAVDLAGFARLHALAAGFGGPVRDAATAPLFLAALAAWTEGDTVALAARLRLANAARDRMVVAVRLARQIAAPVDERHLRALLEAAGPGGT</sequence>
<evidence type="ECO:0000259" key="8">
    <source>
        <dbReference type="Pfam" id="PF01743"/>
    </source>
</evidence>
<evidence type="ECO:0000256" key="6">
    <source>
        <dbReference type="ARBA" id="ARBA00022842"/>
    </source>
</evidence>
<comment type="similarity">
    <text evidence="7">Belongs to the tRNA nucleotidyltransferase/poly(A) polymerase family.</text>
</comment>
<dbReference type="Pfam" id="PF01743">
    <property type="entry name" value="PolyA_pol"/>
    <property type="match status" value="1"/>
</dbReference>
<dbReference type="InterPro" id="IPR043519">
    <property type="entry name" value="NT_sf"/>
</dbReference>
<dbReference type="AlphaFoldDB" id="A0A4Q9VP10"/>
<dbReference type="SUPFAM" id="SSF81891">
    <property type="entry name" value="Poly A polymerase C-terminal region-like"/>
    <property type="match status" value="1"/>
</dbReference>
<evidence type="ECO:0000256" key="3">
    <source>
        <dbReference type="ARBA" id="ARBA00022694"/>
    </source>
</evidence>
<dbReference type="GO" id="GO:0046872">
    <property type="term" value="F:metal ion binding"/>
    <property type="evidence" value="ECO:0007669"/>
    <property type="project" value="UniProtKB-KW"/>
</dbReference>
<evidence type="ECO:0000256" key="5">
    <source>
        <dbReference type="ARBA" id="ARBA00022723"/>
    </source>
</evidence>
<dbReference type="OrthoDB" id="9805698at2"/>
<dbReference type="Gene3D" id="3.30.460.10">
    <property type="entry name" value="Beta Polymerase, domain 2"/>
    <property type="match status" value="1"/>
</dbReference>
<evidence type="ECO:0000256" key="2">
    <source>
        <dbReference type="ARBA" id="ARBA00022679"/>
    </source>
</evidence>
<proteinExistence type="inferred from homology"/>
<dbReference type="InterPro" id="IPR002646">
    <property type="entry name" value="PolA_pol_head_dom"/>
</dbReference>
<comment type="cofactor">
    <cofactor evidence="1">
        <name>Mg(2+)</name>
        <dbReference type="ChEBI" id="CHEBI:18420"/>
    </cofactor>
</comment>
<dbReference type="PANTHER" id="PTHR46173:SF1">
    <property type="entry name" value="CCA TRNA NUCLEOTIDYLTRANSFERASE 1, MITOCHONDRIAL"/>
    <property type="match status" value="1"/>
</dbReference>
<feature type="non-terminal residue" evidence="9">
    <location>
        <position position="324"/>
    </location>
</feature>
<evidence type="ECO:0000256" key="1">
    <source>
        <dbReference type="ARBA" id="ARBA00001946"/>
    </source>
</evidence>
<comment type="caution">
    <text evidence="9">The sequence shown here is derived from an EMBL/GenBank/DDBJ whole genome shotgun (WGS) entry which is preliminary data.</text>
</comment>
<keyword evidence="2 7" id="KW-0808">Transferase</keyword>
<dbReference type="SUPFAM" id="SSF81301">
    <property type="entry name" value="Nucleotidyltransferase"/>
    <property type="match status" value="1"/>
</dbReference>
<keyword evidence="5" id="KW-0479">Metal-binding</keyword>
<feature type="domain" description="Poly A polymerase head" evidence="8">
    <location>
        <begin position="26"/>
        <end position="148"/>
    </location>
</feature>
<dbReference type="Gene3D" id="1.10.3090.10">
    <property type="entry name" value="cca-adding enzyme, domain 2"/>
    <property type="match status" value="1"/>
</dbReference>
<dbReference type="Proteomes" id="UP000292781">
    <property type="component" value="Unassembled WGS sequence"/>
</dbReference>
<accession>A0A4Q9VP10</accession>
<dbReference type="GO" id="GO:0008033">
    <property type="term" value="P:tRNA processing"/>
    <property type="evidence" value="ECO:0007669"/>
    <property type="project" value="UniProtKB-KW"/>
</dbReference>
<keyword evidence="3" id="KW-0819">tRNA processing</keyword>
<gene>
    <name evidence="9" type="ORF">EYW49_11790</name>
</gene>
<keyword evidence="4" id="KW-0548">Nucleotidyltransferase</keyword>
<dbReference type="InterPro" id="IPR050264">
    <property type="entry name" value="Bact_CCA-adding_enz_type3_sf"/>
</dbReference>
<evidence type="ECO:0000313" key="9">
    <source>
        <dbReference type="EMBL" id="TBW37443.1"/>
    </source>
</evidence>
<keyword evidence="7" id="KW-0694">RNA-binding</keyword>
<protein>
    <submittedName>
        <fullName evidence="9">CCA tRNA nucleotidyltransferase</fullName>
    </submittedName>
</protein>
<evidence type="ECO:0000256" key="7">
    <source>
        <dbReference type="RuleBase" id="RU003953"/>
    </source>
</evidence>
<keyword evidence="10" id="KW-1185">Reference proteome</keyword>
<dbReference type="CDD" id="cd05398">
    <property type="entry name" value="NT_ClassII-CCAase"/>
    <property type="match status" value="1"/>
</dbReference>
<evidence type="ECO:0000313" key="10">
    <source>
        <dbReference type="Proteomes" id="UP000292781"/>
    </source>
</evidence>
<dbReference type="EMBL" id="SJFN01000015">
    <property type="protein sequence ID" value="TBW37443.1"/>
    <property type="molecule type" value="Genomic_DNA"/>
</dbReference>
<dbReference type="GO" id="GO:0000049">
    <property type="term" value="F:tRNA binding"/>
    <property type="evidence" value="ECO:0007669"/>
    <property type="project" value="TreeGrafter"/>
</dbReference>